<dbReference type="Gene3D" id="3.30.420.10">
    <property type="entry name" value="Ribonuclease H-like superfamily/Ribonuclease H"/>
    <property type="match status" value="1"/>
</dbReference>
<evidence type="ECO:0000313" key="2">
    <source>
        <dbReference type="EMBL" id="KAF2024078.1"/>
    </source>
</evidence>
<protein>
    <recommendedName>
        <fullName evidence="1">Tc1-like transposase DDE domain-containing protein</fullName>
    </recommendedName>
</protein>
<dbReference type="AlphaFoldDB" id="A0A9P4LG82"/>
<dbReference type="EMBL" id="ML978310">
    <property type="protein sequence ID" value="KAF2024078.1"/>
    <property type="molecule type" value="Genomic_DNA"/>
</dbReference>
<sequence length="207" mass="24557">LHMYASVNWYFKSPLRFYNNEVDMLKPLKPPRWLVKSKYETAAHHYKRVKEWEAKLPPPLEVKGSGHHMTQEYYTKDVLLLYIKWVHEAQLQELQSWYLQEDNDPSHGTKSKDNVAENLRQANWIAIIVHPGQSADLNPTEGMWLILKQRAKRQREWDGTKRDLKQIIQDVWASITTDEIRDRISQMPERCCELCENGGEKIRSANW</sequence>
<dbReference type="OrthoDB" id="5410741at2759"/>
<gene>
    <name evidence="2" type="ORF">EK21DRAFT_79495</name>
</gene>
<reference evidence="2" key="1">
    <citation type="journal article" date="2020" name="Stud. Mycol.">
        <title>101 Dothideomycetes genomes: a test case for predicting lifestyles and emergence of pathogens.</title>
        <authorList>
            <person name="Haridas S."/>
            <person name="Albert R."/>
            <person name="Binder M."/>
            <person name="Bloem J."/>
            <person name="Labutti K."/>
            <person name="Salamov A."/>
            <person name="Andreopoulos B."/>
            <person name="Baker S."/>
            <person name="Barry K."/>
            <person name="Bills G."/>
            <person name="Bluhm B."/>
            <person name="Cannon C."/>
            <person name="Castanera R."/>
            <person name="Culley D."/>
            <person name="Daum C."/>
            <person name="Ezra D."/>
            <person name="Gonzalez J."/>
            <person name="Henrissat B."/>
            <person name="Kuo A."/>
            <person name="Liang C."/>
            <person name="Lipzen A."/>
            <person name="Lutzoni F."/>
            <person name="Magnuson J."/>
            <person name="Mondo S."/>
            <person name="Nolan M."/>
            <person name="Ohm R."/>
            <person name="Pangilinan J."/>
            <person name="Park H.-J."/>
            <person name="Ramirez L."/>
            <person name="Alfaro M."/>
            <person name="Sun H."/>
            <person name="Tritt A."/>
            <person name="Yoshinaga Y."/>
            <person name="Zwiers L.-H."/>
            <person name="Turgeon B."/>
            <person name="Goodwin S."/>
            <person name="Spatafora J."/>
            <person name="Crous P."/>
            <person name="Grigoriev I."/>
        </authorList>
    </citation>
    <scope>NUCLEOTIDE SEQUENCE</scope>
    <source>
        <strain evidence="2">CBS 110217</strain>
    </source>
</reference>
<proteinExistence type="predicted"/>
<dbReference type="Proteomes" id="UP000799777">
    <property type="component" value="Unassembled WGS sequence"/>
</dbReference>
<accession>A0A9P4LG82</accession>
<evidence type="ECO:0000259" key="1">
    <source>
        <dbReference type="Pfam" id="PF13358"/>
    </source>
</evidence>
<dbReference type="GO" id="GO:0003676">
    <property type="term" value="F:nucleic acid binding"/>
    <property type="evidence" value="ECO:0007669"/>
    <property type="project" value="InterPro"/>
</dbReference>
<feature type="non-terminal residue" evidence="2">
    <location>
        <position position="1"/>
    </location>
</feature>
<evidence type="ECO:0000313" key="3">
    <source>
        <dbReference type="Proteomes" id="UP000799777"/>
    </source>
</evidence>
<dbReference type="InterPro" id="IPR036397">
    <property type="entry name" value="RNaseH_sf"/>
</dbReference>
<keyword evidence="3" id="KW-1185">Reference proteome</keyword>
<dbReference type="Pfam" id="PF13358">
    <property type="entry name" value="DDE_3"/>
    <property type="match status" value="1"/>
</dbReference>
<organism evidence="2 3">
    <name type="scientific">Setomelanomma holmii</name>
    <dbReference type="NCBI Taxonomy" id="210430"/>
    <lineage>
        <taxon>Eukaryota</taxon>
        <taxon>Fungi</taxon>
        <taxon>Dikarya</taxon>
        <taxon>Ascomycota</taxon>
        <taxon>Pezizomycotina</taxon>
        <taxon>Dothideomycetes</taxon>
        <taxon>Pleosporomycetidae</taxon>
        <taxon>Pleosporales</taxon>
        <taxon>Pleosporineae</taxon>
        <taxon>Phaeosphaeriaceae</taxon>
        <taxon>Setomelanomma</taxon>
    </lineage>
</organism>
<name>A0A9P4LG82_9PLEO</name>
<comment type="caution">
    <text evidence="2">The sequence shown here is derived from an EMBL/GenBank/DDBJ whole genome shotgun (WGS) entry which is preliminary data.</text>
</comment>
<feature type="domain" description="Tc1-like transposase DDE" evidence="1">
    <location>
        <begin position="69"/>
        <end position="158"/>
    </location>
</feature>
<dbReference type="InterPro" id="IPR038717">
    <property type="entry name" value="Tc1-like_DDE_dom"/>
</dbReference>